<organism evidence="4 5">
    <name type="scientific">Marinobacter oulmenensis</name>
    <dbReference type="NCBI Taxonomy" id="643747"/>
    <lineage>
        <taxon>Bacteria</taxon>
        <taxon>Pseudomonadati</taxon>
        <taxon>Pseudomonadota</taxon>
        <taxon>Gammaproteobacteria</taxon>
        <taxon>Pseudomonadales</taxon>
        <taxon>Marinobacteraceae</taxon>
        <taxon>Marinobacter</taxon>
    </lineage>
</organism>
<sequence>MPTDRLPPENRPAGSHSAGGRLITRLFLCSTPPAGQTALTPALLGESERARLAGYRDRRYREYLTSRLLLRTALSLTLSGTRQPADWTVEEHPEQAPRVQELANTPWHFSLSHSRGVIALLLTNTGPCGVDVEFRRPRRNLLELARQWFHPQEARMLAALPEPERTDRFYRLWTLKEAWIKAHGQTLMSGALARVQFEAIDTANEPDGKMLATHATPETSLSLATMSYQAPTDHFQGLPPDRVAQPLTELFSPMSD</sequence>
<dbReference type="RefSeq" id="WP_379919087.1">
    <property type="nucleotide sequence ID" value="NZ_JBHSDA010000003.1"/>
</dbReference>
<dbReference type="PANTHER" id="PTHR12215">
    <property type="entry name" value="PHOSPHOPANTETHEINE TRANSFERASE"/>
    <property type="match status" value="1"/>
</dbReference>
<comment type="caution">
    <text evidence="4">The sequence shown here is derived from an EMBL/GenBank/DDBJ whole genome shotgun (WGS) entry which is preliminary data.</text>
</comment>
<dbReference type="InterPro" id="IPR008278">
    <property type="entry name" value="4-PPantetheinyl_Trfase_dom"/>
</dbReference>
<keyword evidence="5" id="KW-1185">Reference proteome</keyword>
<keyword evidence="2 4" id="KW-0808">Transferase</keyword>
<dbReference type="EMBL" id="JACHFE010000002">
    <property type="protein sequence ID" value="MBB5320250.1"/>
    <property type="molecule type" value="Genomic_DNA"/>
</dbReference>
<evidence type="ECO:0000313" key="4">
    <source>
        <dbReference type="EMBL" id="MBB5320250.1"/>
    </source>
</evidence>
<dbReference type="GO" id="GO:0005829">
    <property type="term" value="C:cytosol"/>
    <property type="evidence" value="ECO:0007669"/>
    <property type="project" value="TreeGrafter"/>
</dbReference>
<dbReference type="Gene3D" id="3.90.470.20">
    <property type="entry name" value="4'-phosphopantetheinyl transferase domain"/>
    <property type="match status" value="1"/>
</dbReference>
<proteinExistence type="inferred from homology"/>
<evidence type="ECO:0000256" key="1">
    <source>
        <dbReference type="ARBA" id="ARBA00010990"/>
    </source>
</evidence>
<dbReference type="GO" id="GO:0000287">
    <property type="term" value="F:magnesium ion binding"/>
    <property type="evidence" value="ECO:0007669"/>
    <property type="project" value="InterPro"/>
</dbReference>
<name>A0A840UAK1_9GAMM</name>
<feature type="domain" description="4'-phosphopantetheinyl transferase" evidence="3">
    <location>
        <begin position="127"/>
        <end position="215"/>
    </location>
</feature>
<dbReference type="AlphaFoldDB" id="A0A840UAK1"/>
<dbReference type="GO" id="GO:0019878">
    <property type="term" value="P:lysine biosynthetic process via aminoadipic acid"/>
    <property type="evidence" value="ECO:0007669"/>
    <property type="project" value="TreeGrafter"/>
</dbReference>
<dbReference type="SUPFAM" id="SSF56214">
    <property type="entry name" value="4'-phosphopantetheinyl transferase"/>
    <property type="match status" value="2"/>
</dbReference>
<protein>
    <submittedName>
        <fullName evidence="4">Phosphopantetheine--protein transferase-like protein</fullName>
    </submittedName>
</protein>
<dbReference type="PANTHER" id="PTHR12215:SF10">
    <property type="entry name" value="L-AMINOADIPATE-SEMIALDEHYDE DEHYDROGENASE-PHOSPHOPANTETHEINYL TRANSFERASE"/>
    <property type="match status" value="1"/>
</dbReference>
<dbReference type="GO" id="GO:0008897">
    <property type="term" value="F:holo-[acyl-carrier-protein] synthase activity"/>
    <property type="evidence" value="ECO:0007669"/>
    <property type="project" value="InterPro"/>
</dbReference>
<dbReference type="InterPro" id="IPR050559">
    <property type="entry name" value="P-Pant_transferase_sf"/>
</dbReference>
<comment type="similarity">
    <text evidence="1">Belongs to the P-Pant transferase superfamily. Gsp/Sfp/HetI/AcpT family.</text>
</comment>
<reference evidence="4 5" key="1">
    <citation type="submission" date="2020-08" db="EMBL/GenBank/DDBJ databases">
        <title>Genomic Encyclopedia of Type Strains, Phase IV (KMG-IV): sequencing the most valuable type-strain genomes for metagenomic binning, comparative biology and taxonomic classification.</title>
        <authorList>
            <person name="Goeker M."/>
        </authorList>
    </citation>
    <scope>NUCLEOTIDE SEQUENCE [LARGE SCALE GENOMIC DNA]</scope>
    <source>
        <strain evidence="4 5">DSM 22359</strain>
    </source>
</reference>
<evidence type="ECO:0000256" key="2">
    <source>
        <dbReference type="ARBA" id="ARBA00022679"/>
    </source>
</evidence>
<gene>
    <name evidence="4" type="ORF">HNR38_000722</name>
</gene>
<evidence type="ECO:0000259" key="3">
    <source>
        <dbReference type="Pfam" id="PF01648"/>
    </source>
</evidence>
<accession>A0A840UAK1</accession>
<dbReference type="Proteomes" id="UP000591735">
    <property type="component" value="Unassembled WGS sequence"/>
</dbReference>
<dbReference type="InterPro" id="IPR037143">
    <property type="entry name" value="4-PPantetheinyl_Trfase_dom_sf"/>
</dbReference>
<dbReference type="Pfam" id="PF01648">
    <property type="entry name" value="ACPS"/>
    <property type="match status" value="1"/>
</dbReference>
<evidence type="ECO:0000313" key="5">
    <source>
        <dbReference type="Proteomes" id="UP000591735"/>
    </source>
</evidence>